<keyword evidence="4" id="KW-0106">Calcium</keyword>
<reference evidence="7 8" key="1">
    <citation type="submission" date="2019-02" db="EMBL/GenBank/DDBJ databases">
        <title>Deep-cultivation of Planctomycetes and their phenomic and genomic characterization uncovers novel biology.</title>
        <authorList>
            <person name="Wiegand S."/>
            <person name="Jogler M."/>
            <person name="Boedeker C."/>
            <person name="Pinto D."/>
            <person name="Vollmers J."/>
            <person name="Rivas-Marin E."/>
            <person name="Kohn T."/>
            <person name="Peeters S.H."/>
            <person name="Heuer A."/>
            <person name="Rast P."/>
            <person name="Oberbeckmann S."/>
            <person name="Bunk B."/>
            <person name="Jeske O."/>
            <person name="Meyerdierks A."/>
            <person name="Storesund J.E."/>
            <person name="Kallscheuer N."/>
            <person name="Luecker S."/>
            <person name="Lage O.M."/>
            <person name="Pohl T."/>
            <person name="Merkel B.J."/>
            <person name="Hornburger P."/>
            <person name="Mueller R.-W."/>
            <person name="Bruemmer F."/>
            <person name="Labrenz M."/>
            <person name="Spormann A.M."/>
            <person name="Op Den Camp H."/>
            <person name="Overmann J."/>
            <person name="Amann R."/>
            <person name="Jetten M.S.M."/>
            <person name="Mascher T."/>
            <person name="Medema M.H."/>
            <person name="Devos D.P."/>
            <person name="Kaster A.-K."/>
            <person name="Ovreas L."/>
            <person name="Rohde M."/>
            <person name="Galperin M.Y."/>
            <person name="Jogler C."/>
        </authorList>
    </citation>
    <scope>NUCLEOTIDE SEQUENCE [LARGE SCALE GENOMIC DNA]</scope>
    <source>
        <strain evidence="7 8">Poly51</strain>
    </source>
</reference>
<sequence length="487" mass="53879">MTQTSTFAHSACMPRRCWGVVFALGGVACLLVCMQTSVNAQPASTSGATPNVLVIVVDDLGFADLECLGSTDMRTPALNELYARSLKLGRLYANCPVCSPTRASILTGRYPDRVGVPGVIRTHDENSWGYFAPPAPTLPQRLRQRGYHTAAVGKWHLGLRSENHPNQRGFDFFHGFLGDMMDDYFNHRRHDINYMRRDAEEIDPSGHATELFSVWATDYITSRADESSPWFLYLAYNAPHTPIQPPSDWIDKVAYRQPELSPERTKLVALIEHMDDGIGRVLDALRSTKQFENTIIVFTSDNGGQVSVGANNGDLRDGKGSMYEGGLRIPGCIRVPGQTQDGSVTDAVCVTMDILPTLIEIIGGETSDASELIDGRSWTPLFADPDQRDDGREVFFVRREGGVQYGGLTIEAVLKGNLKLVHNFPTHSFELFDLLADPAEATDLAKKQPKVFREMLERLQKHVQRGGQLPWQKGESSSHPASPSETN</sequence>
<evidence type="ECO:0000313" key="8">
    <source>
        <dbReference type="Proteomes" id="UP000318288"/>
    </source>
</evidence>
<dbReference type="InterPro" id="IPR000917">
    <property type="entry name" value="Sulfatase_N"/>
</dbReference>
<feature type="compositionally biased region" description="Polar residues" evidence="5">
    <location>
        <begin position="474"/>
        <end position="487"/>
    </location>
</feature>
<evidence type="ECO:0000259" key="6">
    <source>
        <dbReference type="Pfam" id="PF00884"/>
    </source>
</evidence>
<dbReference type="InterPro" id="IPR024607">
    <property type="entry name" value="Sulfatase_CS"/>
</dbReference>
<dbReference type="InterPro" id="IPR050738">
    <property type="entry name" value="Sulfatase"/>
</dbReference>
<dbReference type="GO" id="GO:0004065">
    <property type="term" value="F:arylsulfatase activity"/>
    <property type="evidence" value="ECO:0007669"/>
    <property type="project" value="UniProtKB-EC"/>
</dbReference>
<evidence type="ECO:0000313" key="7">
    <source>
        <dbReference type="EMBL" id="TWU50876.1"/>
    </source>
</evidence>
<dbReference type="AlphaFoldDB" id="A0A5C6ETE8"/>
<dbReference type="InterPro" id="IPR017850">
    <property type="entry name" value="Alkaline_phosphatase_core_sf"/>
</dbReference>
<dbReference type="GO" id="GO:0046872">
    <property type="term" value="F:metal ion binding"/>
    <property type="evidence" value="ECO:0007669"/>
    <property type="project" value="UniProtKB-KW"/>
</dbReference>
<name>A0A5C6ETE8_9BACT</name>
<dbReference type="PANTHER" id="PTHR42693">
    <property type="entry name" value="ARYLSULFATASE FAMILY MEMBER"/>
    <property type="match status" value="1"/>
</dbReference>
<dbReference type="Gene3D" id="3.40.720.10">
    <property type="entry name" value="Alkaline Phosphatase, subunit A"/>
    <property type="match status" value="1"/>
</dbReference>
<dbReference type="PROSITE" id="PS00149">
    <property type="entry name" value="SULFATASE_2"/>
    <property type="match status" value="1"/>
</dbReference>
<feature type="domain" description="Sulfatase N-terminal" evidence="6">
    <location>
        <begin position="50"/>
        <end position="363"/>
    </location>
</feature>
<dbReference type="EMBL" id="SJPW01000005">
    <property type="protein sequence ID" value="TWU50876.1"/>
    <property type="molecule type" value="Genomic_DNA"/>
</dbReference>
<dbReference type="PANTHER" id="PTHR42693:SF33">
    <property type="entry name" value="ARYLSULFATASE"/>
    <property type="match status" value="1"/>
</dbReference>
<evidence type="ECO:0000256" key="4">
    <source>
        <dbReference type="ARBA" id="ARBA00022837"/>
    </source>
</evidence>
<gene>
    <name evidence="7" type="primary">atsA_74</name>
    <name evidence="7" type="ORF">Poly51_41690</name>
</gene>
<comment type="similarity">
    <text evidence="1">Belongs to the sulfatase family.</text>
</comment>
<organism evidence="7 8">
    <name type="scientific">Rubripirellula tenax</name>
    <dbReference type="NCBI Taxonomy" id="2528015"/>
    <lineage>
        <taxon>Bacteria</taxon>
        <taxon>Pseudomonadati</taxon>
        <taxon>Planctomycetota</taxon>
        <taxon>Planctomycetia</taxon>
        <taxon>Pirellulales</taxon>
        <taxon>Pirellulaceae</taxon>
        <taxon>Rubripirellula</taxon>
    </lineage>
</organism>
<evidence type="ECO:0000256" key="2">
    <source>
        <dbReference type="ARBA" id="ARBA00022723"/>
    </source>
</evidence>
<comment type="caution">
    <text evidence="7">The sequence shown here is derived from an EMBL/GenBank/DDBJ whole genome shotgun (WGS) entry which is preliminary data.</text>
</comment>
<evidence type="ECO:0000256" key="5">
    <source>
        <dbReference type="SAM" id="MobiDB-lite"/>
    </source>
</evidence>
<proteinExistence type="inferred from homology"/>
<keyword evidence="2" id="KW-0479">Metal-binding</keyword>
<dbReference type="EC" id="3.1.6.1" evidence="7"/>
<accession>A0A5C6ETE8</accession>
<evidence type="ECO:0000256" key="3">
    <source>
        <dbReference type="ARBA" id="ARBA00022801"/>
    </source>
</evidence>
<keyword evidence="3 7" id="KW-0378">Hydrolase</keyword>
<keyword evidence="8" id="KW-1185">Reference proteome</keyword>
<dbReference type="Pfam" id="PF00884">
    <property type="entry name" value="Sulfatase"/>
    <property type="match status" value="1"/>
</dbReference>
<evidence type="ECO:0000256" key="1">
    <source>
        <dbReference type="ARBA" id="ARBA00008779"/>
    </source>
</evidence>
<dbReference type="Gene3D" id="3.30.1120.10">
    <property type="match status" value="1"/>
</dbReference>
<protein>
    <submittedName>
        <fullName evidence="7">Arylsulfatase</fullName>
        <ecNumber evidence="7">3.1.6.1</ecNumber>
    </submittedName>
</protein>
<dbReference type="RefSeq" id="WP_246114633.1">
    <property type="nucleotide sequence ID" value="NZ_SJPW01000005.1"/>
</dbReference>
<dbReference type="PROSITE" id="PS00523">
    <property type="entry name" value="SULFATASE_1"/>
    <property type="match status" value="1"/>
</dbReference>
<dbReference type="Proteomes" id="UP000318288">
    <property type="component" value="Unassembled WGS sequence"/>
</dbReference>
<dbReference type="SUPFAM" id="SSF53649">
    <property type="entry name" value="Alkaline phosphatase-like"/>
    <property type="match status" value="1"/>
</dbReference>
<feature type="region of interest" description="Disordered" evidence="5">
    <location>
        <begin position="463"/>
        <end position="487"/>
    </location>
</feature>